<dbReference type="GO" id="GO:0006567">
    <property type="term" value="P:L-threonine catabolic process"/>
    <property type="evidence" value="ECO:0007669"/>
    <property type="project" value="TreeGrafter"/>
</dbReference>
<evidence type="ECO:0000313" key="6">
    <source>
        <dbReference type="Proteomes" id="UP000244810"/>
    </source>
</evidence>
<reference evidence="5 6" key="1">
    <citation type="journal article" date="2011" name="Syst. Appl. Microbiol.">
        <title>Defluviimonas denitrificans gen. nov., sp. nov., and Pararhodobacter aggregans gen. nov., sp. nov., non-phototrophic Rhodobacteraceae from the biofilter of a marine aquaculture.</title>
        <authorList>
            <person name="Foesel B.U."/>
            <person name="Drake H.L."/>
            <person name="Schramm A."/>
        </authorList>
    </citation>
    <scope>NUCLEOTIDE SEQUENCE [LARGE SCALE GENOMIC DNA]</scope>
    <source>
        <strain evidence="5 6">D1-19</strain>
    </source>
</reference>
<dbReference type="InterPro" id="IPR036052">
    <property type="entry name" value="TrpB-like_PALP_sf"/>
</dbReference>
<dbReference type="AlphaFoldDB" id="A0A2T7URW6"/>
<dbReference type="SUPFAM" id="SSF53686">
    <property type="entry name" value="Tryptophan synthase beta subunit-like PLP-dependent enzymes"/>
    <property type="match status" value="1"/>
</dbReference>
<dbReference type="PANTHER" id="PTHR48078:SF6">
    <property type="entry name" value="L-THREONINE DEHYDRATASE CATABOLIC TDCB"/>
    <property type="match status" value="1"/>
</dbReference>
<accession>A0A2T7URW6</accession>
<dbReference type="PANTHER" id="PTHR48078">
    <property type="entry name" value="THREONINE DEHYDRATASE, MITOCHONDRIAL-RELATED"/>
    <property type="match status" value="1"/>
</dbReference>
<dbReference type="InterPro" id="IPR001926">
    <property type="entry name" value="TrpB-like_PALP"/>
</dbReference>
<evidence type="ECO:0000256" key="2">
    <source>
        <dbReference type="ARBA" id="ARBA00022898"/>
    </source>
</evidence>
<dbReference type="NCBIfam" id="NF006094">
    <property type="entry name" value="PRK08246.1"/>
    <property type="match status" value="1"/>
</dbReference>
<dbReference type="Pfam" id="PF00291">
    <property type="entry name" value="PALP"/>
    <property type="match status" value="1"/>
</dbReference>
<evidence type="ECO:0000259" key="4">
    <source>
        <dbReference type="Pfam" id="PF00291"/>
    </source>
</evidence>
<evidence type="ECO:0000256" key="1">
    <source>
        <dbReference type="ARBA" id="ARBA00001933"/>
    </source>
</evidence>
<keyword evidence="6" id="KW-1185">Reference proteome</keyword>
<dbReference type="GO" id="GO:0003941">
    <property type="term" value="F:L-serine ammonia-lyase activity"/>
    <property type="evidence" value="ECO:0007669"/>
    <property type="project" value="TreeGrafter"/>
</dbReference>
<gene>
    <name evidence="5" type="ORF">DDE23_10770</name>
</gene>
<comment type="caution">
    <text evidence="5">The sequence shown here is derived from an EMBL/GenBank/DDBJ whole genome shotgun (WGS) entry which is preliminary data.</text>
</comment>
<name>A0A2T7URW6_9RHOB</name>
<dbReference type="GO" id="GO:0006565">
    <property type="term" value="P:L-serine catabolic process"/>
    <property type="evidence" value="ECO:0007669"/>
    <property type="project" value="TreeGrafter"/>
</dbReference>
<keyword evidence="3 5" id="KW-0456">Lyase</keyword>
<dbReference type="EMBL" id="QDDR01000005">
    <property type="protein sequence ID" value="PVE47328.1"/>
    <property type="molecule type" value="Genomic_DNA"/>
</dbReference>
<dbReference type="InterPro" id="IPR050147">
    <property type="entry name" value="Ser/Thr_Dehydratase"/>
</dbReference>
<comment type="cofactor">
    <cofactor evidence="1">
        <name>pyridoxal 5'-phosphate</name>
        <dbReference type="ChEBI" id="CHEBI:597326"/>
    </cofactor>
</comment>
<dbReference type="EC" id="4.3.1.19" evidence="5"/>
<feature type="domain" description="Tryptophan synthase beta chain-like PALP" evidence="4">
    <location>
        <begin position="16"/>
        <end position="295"/>
    </location>
</feature>
<dbReference type="OrthoDB" id="9811476at2"/>
<protein>
    <submittedName>
        <fullName evidence="5">Threonine dehydratase</fullName>
        <ecNumber evidence="5">4.3.1.19</ecNumber>
    </submittedName>
</protein>
<organism evidence="5 6">
    <name type="scientific">Pararhodobacter aggregans</name>
    <dbReference type="NCBI Taxonomy" id="404875"/>
    <lineage>
        <taxon>Bacteria</taxon>
        <taxon>Pseudomonadati</taxon>
        <taxon>Pseudomonadota</taxon>
        <taxon>Alphaproteobacteria</taxon>
        <taxon>Rhodobacterales</taxon>
        <taxon>Paracoccaceae</taxon>
        <taxon>Pararhodobacter</taxon>
    </lineage>
</organism>
<dbReference type="GO" id="GO:0004794">
    <property type="term" value="F:threonine deaminase activity"/>
    <property type="evidence" value="ECO:0007669"/>
    <property type="project" value="UniProtKB-EC"/>
</dbReference>
<dbReference type="RefSeq" id="WP_107753592.1">
    <property type="nucleotide sequence ID" value="NZ_QBKF01000010.1"/>
</dbReference>
<evidence type="ECO:0000256" key="3">
    <source>
        <dbReference type="ARBA" id="ARBA00023239"/>
    </source>
</evidence>
<sequence length="309" mass="31004">MDWRAEIEAAAGRIAGHVRRTPVMEITLGGFPMEIKLEHLQHTGTFKARGAFNSLIRGPVPAGGVVAASGGNHGAAVGHAAASLGIPAQIFVPEMAGPAKIALIERTGAGLTVVPGQYADALEAALAHEAKTGAMQVHAYDAPGTLAGQGTLAREWDEQGLSADTVLIAVGGGGLIGGSLAWWQGARKVVAVEPETSCALNAALAAGGPVDVEVSGVAANALGARRIGGLCYGLAAGQGIPSVLVSDAAIIEAQKLLWREARLLVEPAGATALAALLSGAYVPTPGEKVAVLLCGANPAPEPVSRDRAA</sequence>
<dbReference type="GO" id="GO:0009097">
    <property type="term" value="P:isoleucine biosynthetic process"/>
    <property type="evidence" value="ECO:0007669"/>
    <property type="project" value="TreeGrafter"/>
</dbReference>
<proteinExistence type="predicted"/>
<keyword evidence="2" id="KW-0663">Pyridoxal phosphate</keyword>
<dbReference type="Proteomes" id="UP000244810">
    <property type="component" value="Unassembled WGS sequence"/>
</dbReference>
<dbReference type="Gene3D" id="3.40.50.1100">
    <property type="match status" value="2"/>
</dbReference>
<evidence type="ECO:0000313" key="5">
    <source>
        <dbReference type="EMBL" id="PVE47328.1"/>
    </source>
</evidence>